<dbReference type="InterPro" id="IPR013762">
    <property type="entry name" value="Integrase-like_cat_sf"/>
</dbReference>
<keyword evidence="5" id="KW-1185">Reference proteome</keyword>
<feature type="domain" description="Tyr recombinase" evidence="3">
    <location>
        <begin position="264"/>
        <end position="509"/>
    </location>
</feature>
<evidence type="ECO:0000313" key="4">
    <source>
        <dbReference type="EMBL" id="MFL9882887.1"/>
    </source>
</evidence>
<protein>
    <submittedName>
        <fullName evidence="4">Integrase</fullName>
    </submittedName>
</protein>
<dbReference type="PROSITE" id="PS51898">
    <property type="entry name" value="TYR_RECOMBINASE"/>
    <property type="match status" value="1"/>
</dbReference>
<evidence type="ECO:0000313" key="5">
    <source>
        <dbReference type="Proteomes" id="UP001629249"/>
    </source>
</evidence>
<dbReference type="EMBL" id="JAQQFN010000004">
    <property type="protein sequence ID" value="MFL9882887.1"/>
    <property type="molecule type" value="Genomic_DNA"/>
</dbReference>
<gene>
    <name evidence="4" type="ORF">PQR66_07615</name>
</gene>
<reference evidence="4 5" key="1">
    <citation type="journal article" date="2024" name="Chem. Sci.">
        <title>Discovery of megapolipeptins by genome mining of a Burkholderiales bacteria collection.</title>
        <authorList>
            <person name="Paulo B.S."/>
            <person name="Recchia M.J.J."/>
            <person name="Lee S."/>
            <person name="Fergusson C.H."/>
            <person name="Romanowski S.B."/>
            <person name="Hernandez A."/>
            <person name="Krull N."/>
            <person name="Liu D.Y."/>
            <person name="Cavanagh H."/>
            <person name="Bos A."/>
            <person name="Gray C.A."/>
            <person name="Murphy B.T."/>
            <person name="Linington R.G."/>
            <person name="Eustaquio A.S."/>
        </authorList>
    </citation>
    <scope>NUCLEOTIDE SEQUENCE [LARGE SCALE GENOMIC DNA]</scope>
    <source>
        <strain evidence="4 5">RL16-012-BIC-B</strain>
    </source>
</reference>
<dbReference type="SUPFAM" id="SSF56349">
    <property type="entry name" value="DNA breaking-rejoining enzymes"/>
    <property type="match status" value="1"/>
</dbReference>
<dbReference type="InterPro" id="IPR011010">
    <property type="entry name" value="DNA_brk_join_enz"/>
</dbReference>
<accession>A0ABW8ZJ24</accession>
<organism evidence="4 5">
    <name type="scientific">Paraburkholderia agricolaris</name>
    <dbReference type="NCBI Taxonomy" id="2152888"/>
    <lineage>
        <taxon>Bacteria</taxon>
        <taxon>Pseudomonadati</taxon>
        <taxon>Pseudomonadota</taxon>
        <taxon>Betaproteobacteria</taxon>
        <taxon>Burkholderiales</taxon>
        <taxon>Burkholderiaceae</taxon>
        <taxon>Paraburkholderia</taxon>
    </lineage>
</organism>
<evidence type="ECO:0000259" key="3">
    <source>
        <dbReference type="PROSITE" id="PS51898"/>
    </source>
</evidence>
<dbReference type="Proteomes" id="UP001629249">
    <property type="component" value="Unassembled WGS sequence"/>
</dbReference>
<feature type="region of interest" description="Disordered" evidence="2">
    <location>
        <begin position="1"/>
        <end position="31"/>
    </location>
</feature>
<feature type="compositionally biased region" description="Polar residues" evidence="2">
    <location>
        <begin position="1"/>
        <end position="20"/>
    </location>
</feature>
<keyword evidence="1" id="KW-0233">DNA recombination</keyword>
<evidence type="ECO:0000256" key="2">
    <source>
        <dbReference type="SAM" id="MobiDB-lite"/>
    </source>
</evidence>
<proteinExistence type="predicted"/>
<evidence type="ECO:0000256" key="1">
    <source>
        <dbReference type="ARBA" id="ARBA00023172"/>
    </source>
</evidence>
<dbReference type="Gene3D" id="1.10.443.10">
    <property type="entry name" value="Intergrase catalytic core"/>
    <property type="match status" value="1"/>
</dbReference>
<dbReference type="RefSeq" id="WP_408327307.1">
    <property type="nucleotide sequence ID" value="NZ_JAQQFH010000004.1"/>
</dbReference>
<name>A0ABW8ZJ24_9BURK</name>
<dbReference type="InterPro" id="IPR002104">
    <property type="entry name" value="Integrase_catalytic"/>
</dbReference>
<comment type="caution">
    <text evidence="4">The sequence shown here is derived from an EMBL/GenBank/DDBJ whole genome shotgun (WGS) entry which is preliminary data.</text>
</comment>
<sequence>MPRNQSTSESKSDASQTAVASSGKKVGRAKPHSADIIDLPIHVRPRALELLAAQPVSLAGLSQAERDLVVVTAVADEHGNEYPVSRIGDPEWHLASESQVKNRKGFDHIIVWPDDVSSALVYDAKAVLYCALRRGPHGKPWSASTVQRVGGELRSLFIRLEAMGVRDFGELRALHLSDYITELKRTIKPNSIRHKLAIVDLVWNFPSETLHSLSEHPWGGETFPDACGCNDDDASGPVGRTGKTPVIPRSTQRILFEHCESCLLEADALFEARDAGKISASSYSLTAVRDAVLYLTQVTSGMRNSESTGISNGCWRSEVRNGVAFHWVRTLEIKTDKGIVDYLVPPEAIHALGLLQRYAEPLQARLADESRWLEVQLQSRANEGGLLANGMNTAEAVGRLNHVREISQHVFLALDAYHSDHLGTGSRVEVMSLNACNAQLKSLARAAGSDWSLSNQQCRRTFAYNVANSRLGRMGLVFLKWQLKHASISCTELYASNPYQDASLYRELEEEQTAARVELMEGWMLSDVPLSGGAGRKLIQTRATPVRNLKDLLLHAAEAVEIRHTGHAWCLSGTKVCHGQGVYEPANCAGCSQAVIDSSQAATWQMIHLENLRLAAITDCGPAVIQKARRATLRSEEVLRDLRVGLPSKEQADAYEKAGLCNEDN</sequence>